<evidence type="ECO:0000256" key="1">
    <source>
        <dbReference type="ARBA" id="ARBA00022475"/>
    </source>
</evidence>
<dbReference type="AlphaFoldDB" id="F4QLB7"/>
<dbReference type="InterPro" id="IPR006008">
    <property type="entry name" value="YciB"/>
</dbReference>
<keyword evidence="3 5" id="KW-1133">Transmembrane helix</keyword>
<evidence type="ECO:0000256" key="2">
    <source>
        <dbReference type="ARBA" id="ARBA00022692"/>
    </source>
</evidence>
<keyword evidence="4 5" id="KW-0472">Membrane</keyword>
<keyword evidence="5" id="KW-0997">Cell inner membrane</keyword>
<accession>F4QLB7</accession>
<evidence type="ECO:0000256" key="5">
    <source>
        <dbReference type="HAMAP-Rule" id="MF_00189"/>
    </source>
</evidence>
<comment type="function">
    <text evidence="5">Plays a role in cell envelope biogenesis, maintenance of cell envelope integrity and membrane homeostasis.</text>
</comment>
<dbReference type="RefSeq" id="WP_006271437.1">
    <property type="nucleotide sequence ID" value="NZ_GL883077.1"/>
</dbReference>
<keyword evidence="7" id="KW-1185">Reference proteome</keyword>
<sequence>MTEDPKPLETALKADPELALKPSEPKQNWIKIGVDYGPLIAFGGAFFVAKFLFRLPDPDPLIWASGSLAVASVVALIVGFVAEKRLAWIPLAAAAIGIPFAILTVVFHDGVFIKIKMTIVNVLIAGVLLGGLALKKQPLKALVGEALKLKEPAWPKLTLYYALFYLAMAGVNEYIWRTQTDSVWATWKLFSLIGGPILFSLALFPFLMKNMIQPEEKAPDA</sequence>
<dbReference type="OrthoDB" id="9788219at2"/>
<feature type="transmembrane region" description="Helical" evidence="5">
    <location>
        <begin position="113"/>
        <end position="134"/>
    </location>
</feature>
<feature type="transmembrane region" description="Helical" evidence="5">
    <location>
        <begin position="157"/>
        <end position="175"/>
    </location>
</feature>
<feature type="transmembrane region" description="Helical" evidence="5">
    <location>
        <begin position="61"/>
        <end position="81"/>
    </location>
</feature>
<evidence type="ECO:0000313" key="7">
    <source>
        <dbReference type="Proteomes" id="UP000006512"/>
    </source>
</evidence>
<dbReference type="PANTHER" id="PTHR36917">
    <property type="entry name" value="INTRACELLULAR SEPTATION PROTEIN A-RELATED"/>
    <property type="match status" value="1"/>
</dbReference>
<organism evidence="6 7">
    <name type="scientific">Asticcacaulis biprosthecium C19</name>
    <dbReference type="NCBI Taxonomy" id="715226"/>
    <lineage>
        <taxon>Bacteria</taxon>
        <taxon>Pseudomonadati</taxon>
        <taxon>Pseudomonadota</taxon>
        <taxon>Alphaproteobacteria</taxon>
        <taxon>Caulobacterales</taxon>
        <taxon>Caulobacteraceae</taxon>
        <taxon>Asticcacaulis</taxon>
    </lineage>
</organism>
<dbReference type="GO" id="GO:0005886">
    <property type="term" value="C:plasma membrane"/>
    <property type="evidence" value="ECO:0007669"/>
    <property type="project" value="UniProtKB-SubCell"/>
</dbReference>
<reference evidence="7" key="1">
    <citation type="submission" date="2011-03" db="EMBL/GenBank/DDBJ databases">
        <title>Draft genome sequence of Brevundimonas diminuta.</title>
        <authorList>
            <person name="Brown P.J.B."/>
            <person name="Buechlein A."/>
            <person name="Hemmerich C."/>
            <person name="Brun Y.V."/>
        </authorList>
    </citation>
    <scope>NUCLEOTIDE SEQUENCE [LARGE SCALE GENOMIC DNA]</scope>
    <source>
        <strain evidence="7">C19</strain>
    </source>
</reference>
<comment type="similarity">
    <text evidence="5">Belongs to the YciB family.</text>
</comment>
<protein>
    <recommendedName>
        <fullName evidence="5">Inner membrane-spanning protein YciB</fullName>
    </recommendedName>
</protein>
<feature type="transmembrane region" description="Helical" evidence="5">
    <location>
        <begin position="88"/>
        <end position="107"/>
    </location>
</feature>
<evidence type="ECO:0000256" key="3">
    <source>
        <dbReference type="ARBA" id="ARBA00022989"/>
    </source>
</evidence>
<feature type="transmembrane region" description="Helical" evidence="5">
    <location>
        <begin position="36"/>
        <end position="55"/>
    </location>
</feature>
<name>F4QLB7_9CAUL</name>
<evidence type="ECO:0000256" key="4">
    <source>
        <dbReference type="ARBA" id="ARBA00023136"/>
    </source>
</evidence>
<keyword evidence="1 5" id="KW-1003">Cell membrane</keyword>
<proteinExistence type="inferred from homology"/>
<gene>
    <name evidence="5" type="primary">yciB</name>
    <name evidence="6" type="ORF">ABI_06960</name>
</gene>
<feature type="transmembrane region" description="Helical" evidence="5">
    <location>
        <begin position="187"/>
        <end position="207"/>
    </location>
</feature>
<dbReference type="HAMAP" id="MF_00189">
    <property type="entry name" value="YciB"/>
    <property type="match status" value="1"/>
</dbReference>
<dbReference type="HOGENOM" id="CLU_089554_1_1_5"/>
<dbReference type="Proteomes" id="UP000006512">
    <property type="component" value="Unassembled WGS sequence"/>
</dbReference>
<dbReference type="eggNOG" id="COG2917">
    <property type="taxonomic scope" value="Bacteria"/>
</dbReference>
<dbReference type="PANTHER" id="PTHR36917:SF1">
    <property type="entry name" value="INNER MEMBRANE-SPANNING PROTEIN YCIB"/>
    <property type="match status" value="1"/>
</dbReference>
<dbReference type="Pfam" id="PF04279">
    <property type="entry name" value="IspA"/>
    <property type="match status" value="1"/>
</dbReference>
<dbReference type="EMBL" id="GL883077">
    <property type="protein sequence ID" value="EGF92262.1"/>
    <property type="molecule type" value="Genomic_DNA"/>
</dbReference>
<keyword evidence="2 5" id="KW-0812">Transmembrane</keyword>
<dbReference type="STRING" id="715226.ABI_06960"/>
<comment type="subcellular location">
    <subcellularLocation>
        <location evidence="5">Cell inner membrane</location>
        <topology evidence="5">Multi-pass membrane protein</topology>
    </subcellularLocation>
</comment>
<evidence type="ECO:0000313" key="6">
    <source>
        <dbReference type="EMBL" id="EGF92262.1"/>
    </source>
</evidence>